<proteinExistence type="predicted"/>
<name>A0A845SWB7_9FIRM</name>
<dbReference type="Pfam" id="PF03446">
    <property type="entry name" value="NAD_binding_2"/>
    <property type="match status" value="1"/>
</dbReference>
<protein>
    <submittedName>
        <fullName evidence="2">NAD(P)-dependent oxidoreductase</fullName>
    </submittedName>
</protein>
<dbReference type="GO" id="GO:0050661">
    <property type="term" value="F:NADP binding"/>
    <property type="evidence" value="ECO:0007669"/>
    <property type="project" value="InterPro"/>
</dbReference>
<reference evidence="2 3" key="1">
    <citation type="submission" date="2019-06" db="EMBL/GenBank/DDBJ databases">
        <title>Draft genome sequences of 15 bacterial species constituting the stable defined intestinal microbiota of the GM15 gnotobiotic mouse model.</title>
        <authorList>
            <person name="Elie C."/>
            <person name="Mathieu A."/>
            <person name="Saliou A."/>
            <person name="Darnaud M."/>
            <person name="Leulier F."/>
            <person name="Tamellini A."/>
        </authorList>
    </citation>
    <scope>NUCLEOTIDE SEQUENCE [LARGE SCALE GENOMIC DNA]</scope>
    <source>
        <strain evidence="2 3">JM4-15</strain>
    </source>
</reference>
<dbReference type="PANTHER" id="PTHR43060:SF15">
    <property type="entry name" value="3-HYDROXYISOBUTYRATE DEHYDROGENASE-LIKE 1, MITOCHONDRIAL-RELATED"/>
    <property type="match status" value="1"/>
</dbReference>
<evidence type="ECO:0000313" key="2">
    <source>
        <dbReference type="EMBL" id="NDO38833.1"/>
    </source>
</evidence>
<dbReference type="EMBL" id="VIQT01000009">
    <property type="protein sequence ID" value="NDO38833.1"/>
    <property type="molecule type" value="Genomic_DNA"/>
</dbReference>
<dbReference type="InterPro" id="IPR006115">
    <property type="entry name" value="6PGDH_NADP-bd"/>
</dbReference>
<evidence type="ECO:0000313" key="3">
    <source>
        <dbReference type="Proteomes" id="UP000462501"/>
    </source>
</evidence>
<sequence length="244" mass="25735">MKIGVVGLDAAGCIIAGHLLAKTAHDICTYDPDGRRCGTIVRCDTAAELFDQCERIVIALAAPAELTALCNAVSSFLHTGQIIIDLTDTSPALAHSIANGMRRFGVSYLDCGVFGSSGLTEPFSVFVGGNGESFSAVQSLIRCFAPGCRYVGPSGRGQAMRIICRALASKLMCSIKDMEALAASFGISRPAFINLLGSFEEIAAPLAELEGKIPPFDRKELLRDAALADEMARRAGLYVDGQLG</sequence>
<dbReference type="Proteomes" id="UP000462501">
    <property type="component" value="Unassembled WGS sequence"/>
</dbReference>
<dbReference type="RefSeq" id="WP_162220876.1">
    <property type="nucleotide sequence ID" value="NZ_JANJZM010000009.1"/>
</dbReference>
<gene>
    <name evidence="2" type="ORF">FMM72_06140</name>
</gene>
<dbReference type="InterPro" id="IPR036291">
    <property type="entry name" value="NAD(P)-bd_dom_sf"/>
</dbReference>
<dbReference type="SUPFAM" id="SSF51735">
    <property type="entry name" value="NAD(P)-binding Rossmann-fold domains"/>
    <property type="match status" value="1"/>
</dbReference>
<feature type="domain" description="6-phosphogluconate dehydrogenase NADP-binding" evidence="1">
    <location>
        <begin position="2"/>
        <end position="152"/>
    </location>
</feature>
<dbReference type="Gene3D" id="3.40.50.720">
    <property type="entry name" value="NAD(P)-binding Rossmann-like Domain"/>
    <property type="match status" value="1"/>
</dbReference>
<organism evidence="2 3">
    <name type="scientific">Anaerotruncus colihominis</name>
    <dbReference type="NCBI Taxonomy" id="169435"/>
    <lineage>
        <taxon>Bacteria</taxon>
        <taxon>Bacillati</taxon>
        <taxon>Bacillota</taxon>
        <taxon>Clostridia</taxon>
        <taxon>Eubacteriales</taxon>
        <taxon>Oscillospiraceae</taxon>
        <taxon>Anaerotruncus</taxon>
    </lineage>
</organism>
<accession>A0A845SWB7</accession>
<evidence type="ECO:0000259" key="1">
    <source>
        <dbReference type="Pfam" id="PF03446"/>
    </source>
</evidence>
<comment type="caution">
    <text evidence="2">The sequence shown here is derived from an EMBL/GenBank/DDBJ whole genome shotgun (WGS) entry which is preliminary data.</text>
</comment>
<dbReference type="PANTHER" id="PTHR43060">
    <property type="entry name" value="3-HYDROXYISOBUTYRATE DEHYDROGENASE-LIKE 1, MITOCHONDRIAL-RELATED"/>
    <property type="match status" value="1"/>
</dbReference>
<dbReference type="AlphaFoldDB" id="A0A845SWB7"/>